<dbReference type="InterPro" id="IPR051907">
    <property type="entry name" value="DoxX-like_oxidoreductase"/>
</dbReference>
<comment type="subcellular location">
    <subcellularLocation>
        <location evidence="1">Cell membrane</location>
        <topology evidence="1">Multi-pass membrane protein</topology>
    </subcellularLocation>
</comment>
<organism evidence="8 9">
    <name type="scientific">Luteimonas salinilitoris</name>
    <dbReference type="NCBI Taxonomy" id="3237697"/>
    <lineage>
        <taxon>Bacteria</taxon>
        <taxon>Pseudomonadati</taxon>
        <taxon>Pseudomonadota</taxon>
        <taxon>Gammaproteobacteria</taxon>
        <taxon>Lysobacterales</taxon>
        <taxon>Lysobacteraceae</taxon>
        <taxon>Luteimonas</taxon>
    </lineage>
</organism>
<dbReference type="Pfam" id="PF07681">
    <property type="entry name" value="DoxX"/>
    <property type="match status" value="1"/>
</dbReference>
<comment type="caution">
    <text evidence="8">The sequence shown here is derived from an EMBL/GenBank/DDBJ whole genome shotgun (WGS) entry which is preliminary data.</text>
</comment>
<evidence type="ECO:0000256" key="7">
    <source>
        <dbReference type="SAM" id="Phobius"/>
    </source>
</evidence>
<feature type="transmembrane region" description="Helical" evidence="7">
    <location>
        <begin position="109"/>
        <end position="130"/>
    </location>
</feature>
<gene>
    <name evidence="8" type="ORF">AB6713_14530</name>
</gene>
<dbReference type="PANTHER" id="PTHR33452:SF1">
    <property type="entry name" value="INNER MEMBRANE PROTEIN YPHA-RELATED"/>
    <property type="match status" value="1"/>
</dbReference>
<name>A0ABV4HWR1_9GAMM</name>
<keyword evidence="6 7" id="KW-0472">Membrane</keyword>
<feature type="transmembrane region" description="Helical" evidence="7">
    <location>
        <begin position="136"/>
        <end position="156"/>
    </location>
</feature>
<dbReference type="RefSeq" id="WP_370565328.1">
    <property type="nucleotide sequence ID" value="NZ_JBFWIB010000015.1"/>
</dbReference>
<evidence type="ECO:0000256" key="2">
    <source>
        <dbReference type="ARBA" id="ARBA00006679"/>
    </source>
</evidence>
<evidence type="ECO:0000313" key="9">
    <source>
        <dbReference type="Proteomes" id="UP001566331"/>
    </source>
</evidence>
<evidence type="ECO:0000256" key="5">
    <source>
        <dbReference type="ARBA" id="ARBA00022989"/>
    </source>
</evidence>
<evidence type="ECO:0000313" key="8">
    <source>
        <dbReference type="EMBL" id="MEZ0475819.1"/>
    </source>
</evidence>
<dbReference type="InterPro" id="IPR032808">
    <property type="entry name" value="DoxX"/>
</dbReference>
<accession>A0ABV4HWR1</accession>
<comment type="similarity">
    <text evidence="2">Belongs to the DoxX family.</text>
</comment>
<dbReference type="PANTHER" id="PTHR33452">
    <property type="entry name" value="OXIDOREDUCTASE CATD-RELATED"/>
    <property type="match status" value="1"/>
</dbReference>
<keyword evidence="9" id="KW-1185">Reference proteome</keyword>
<dbReference type="EMBL" id="JBFWIC010000022">
    <property type="protein sequence ID" value="MEZ0475819.1"/>
    <property type="molecule type" value="Genomic_DNA"/>
</dbReference>
<reference evidence="8 9" key="1">
    <citation type="submission" date="2024-07" db="EMBL/GenBank/DDBJ databases">
        <title>Luteimonas salilacus sp. nov., isolated from the shore soil of Salt Lake in Tibet of China.</title>
        <authorList>
            <person name="Zhang X."/>
            <person name="Li A."/>
        </authorList>
    </citation>
    <scope>NUCLEOTIDE SEQUENCE [LARGE SCALE GENOMIC DNA]</scope>
    <source>
        <strain evidence="8 9">B3-2-R+30</strain>
    </source>
</reference>
<keyword evidence="4 7" id="KW-0812">Transmembrane</keyword>
<evidence type="ECO:0000256" key="1">
    <source>
        <dbReference type="ARBA" id="ARBA00004651"/>
    </source>
</evidence>
<protein>
    <submittedName>
        <fullName evidence="8">DoxX family protein</fullName>
    </submittedName>
</protein>
<evidence type="ECO:0000256" key="4">
    <source>
        <dbReference type="ARBA" id="ARBA00022692"/>
    </source>
</evidence>
<evidence type="ECO:0000256" key="6">
    <source>
        <dbReference type="ARBA" id="ARBA00023136"/>
    </source>
</evidence>
<sequence>MSTLLATSRSSRAPVTASAIQAVDHTIALFSRIPHSAIALLARFSVAMTFWMSGQTKIEGLVLDPIGATVEFGWPRISDSALELFRSEYALPLIPPEFAAPMAAVAEHVFPLLLLVGLASRLSAFALLVMTLVIQIFVYPSAFATHGLWAALMLYLMARGPGRVSLDHLVARRVRA</sequence>
<dbReference type="Proteomes" id="UP001566331">
    <property type="component" value="Unassembled WGS sequence"/>
</dbReference>
<evidence type="ECO:0000256" key="3">
    <source>
        <dbReference type="ARBA" id="ARBA00022475"/>
    </source>
</evidence>
<keyword evidence="5 7" id="KW-1133">Transmembrane helix</keyword>
<keyword evidence="3" id="KW-1003">Cell membrane</keyword>
<proteinExistence type="inferred from homology"/>